<dbReference type="Proteomes" id="UP000800082">
    <property type="component" value="Unassembled WGS sequence"/>
</dbReference>
<proteinExistence type="predicted"/>
<gene>
    <name evidence="1" type="ORF">M421DRAFT_10442</name>
</gene>
<evidence type="ECO:0000313" key="2">
    <source>
        <dbReference type="Proteomes" id="UP000800082"/>
    </source>
</evidence>
<protein>
    <submittedName>
        <fullName evidence="1">Uncharacterized protein</fullName>
    </submittedName>
</protein>
<dbReference type="EMBL" id="ML979021">
    <property type="protein sequence ID" value="KAF1922580.1"/>
    <property type="molecule type" value="Genomic_DNA"/>
</dbReference>
<accession>A0A6A5R5W1</accession>
<keyword evidence="2" id="KW-1185">Reference proteome</keyword>
<dbReference type="RefSeq" id="XP_033442833.1">
    <property type="nucleotide sequence ID" value="XM_033587018.1"/>
</dbReference>
<sequence length="147" mass="16620">MAAKSDPAVTRVTVILNTPDDWFTWLFIRQDVANRYSLWQYINPDTTESLTDGNVINGSAAALNISKTIAVRHIHLIKDHETPYNQLVALKKFLCPTDATRRCELADKYNTLKTAPRAAKKVEQWLTDWVYITAQGKSITLPETDGN</sequence>
<name>A0A6A5R5W1_9PLEO</name>
<dbReference type="AlphaFoldDB" id="A0A6A5R5W1"/>
<dbReference type="GeneID" id="54344664"/>
<evidence type="ECO:0000313" key="1">
    <source>
        <dbReference type="EMBL" id="KAF1922580.1"/>
    </source>
</evidence>
<organism evidence="1 2">
    <name type="scientific">Didymella exigua CBS 183.55</name>
    <dbReference type="NCBI Taxonomy" id="1150837"/>
    <lineage>
        <taxon>Eukaryota</taxon>
        <taxon>Fungi</taxon>
        <taxon>Dikarya</taxon>
        <taxon>Ascomycota</taxon>
        <taxon>Pezizomycotina</taxon>
        <taxon>Dothideomycetes</taxon>
        <taxon>Pleosporomycetidae</taxon>
        <taxon>Pleosporales</taxon>
        <taxon>Pleosporineae</taxon>
        <taxon>Didymellaceae</taxon>
        <taxon>Didymella</taxon>
    </lineage>
</organism>
<reference evidence="1" key="1">
    <citation type="journal article" date="2020" name="Stud. Mycol.">
        <title>101 Dothideomycetes genomes: a test case for predicting lifestyles and emergence of pathogens.</title>
        <authorList>
            <person name="Haridas S."/>
            <person name="Albert R."/>
            <person name="Binder M."/>
            <person name="Bloem J."/>
            <person name="Labutti K."/>
            <person name="Salamov A."/>
            <person name="Andreopoulos B."/>
            <person name="Baker S."/>
            <person name="Barry K."/>
            <person name="Bills G."/>
            <person name="Bluhm B."/>
            <person name="Cannon C."/>
            <person name="Castanera R."/>
            <person name="Culley D."/>
            <person name="Daum C."/>
            <person name="Ezra D."/>
            <person name="Gonzalez J."/>
            <person name="Henrissat B."/>
            <person name="Kuo A."/>
            <person name="Liang C."/>
            <person name="Lipzen A."/>
            <person name="Lutzoni F."/>
            <person name="Magnuson J."/>
            <person name="Mondo S."/>
            <person name="Nolan M."/>
            <person name="Ohm R."/>
            <person name="Pangilinan J."/>
            <person name="Park H.-J."/>
            <person name="Ramirez L."/>
            <person name="Alfaro M."/>
            <person name="Sun H."/>
            <person name="Tritt A."/>
            <person name="Yoshinaga Y."/>
            <person name="Zwiers L.-H."/>
            <person name="Turgeon B."/>
            <person name="Goodwin S."/>
            <person name="Spatafora J."/>
            <person name="Crous P."/>
            <person name="Grigoriev I."/>
        </authorList>
    </citation>
    <scope>NUCLEOTIDE SEQUENCE</scope>
    <source>
        <strain evidence="1">CBS 183.55</strain>
    </source>
</reference>
<dbReference type="OrthoDB" id="3781185at2759"/>